<dbReference type="InterPro" id="IPR003593">
    <property type="entry name" value="AAA+_ATPase"/>
</dbReference>
<keyword evidence="1" id="KW-0805">Transcription regulation</keyword>
<evidence type="ECO:0000256" key="2">
    <source>
        <dbReference type="ARBA" id="ARBA00023125"/>
    </source>
</evidence>
<keyword evidence="3" id="KW-0804">Transcription</keyword>
<organism evidence="5 6">
    <name type="scientific">Eubacterium maltosivorans</name>
    <dbReference type="NCBI Taxonomy" id="2041044"/>
    <lineage>
        <taxon>Bacteria</taxon>
        <taxon>Bacillati</taxon>
        <taxon>Bacillota</taxon>
        <taxon>Clostridia</taxon>
        <taxon>Eubacteriales</taxon>
        <taxon>Eubacteriaceae</taxon>
        <taxon>Eubacterium</taxon>
    </lineage>
</organism>
<dbReference type="PANTHER" id="PTHR44688">
    <property type="entry name" value="DNA-BINDING TRANSCRIPTIONAL ACTIVATOR DEVR_DOSR"/>
    <property type="match status" value="1"/>
</dbReference>
<evidence type="ECO:0000259" key="4">
    <source>
        <dbReference type="PROSITE" id="PS50043"/>
    </source>
</evidence>
<dbReference type="KEGG" id="emt:CPZ25_014865"/>
<accession>A0A4P9CAG6</accession>
<dbReference type="Pfam" id="PF13191">
    <property type="entry name" value="AAA_16"/>
    <property type="match status" value="1"/>
</dbReference>
<proteinExistence type="predicted"/>
<dbReference type="Proteomes" id="UP000218387">
    <property type="component" value="Chromosome"/>
</dbReference>
<dbReference type="Pfam" id="PF00196">
    <property type="entry name" value="GerE"/>
    <property type="match status" value="1"/>
</dbReference>
<dbReference type="PANTHER" id="PTHR44688:SF16">
    <property type="entry name" value="DNA-BINDING TRANSCRIPTIONAL ACTIVATOR DEVR_DOSR"/>
    <property type="match status" value="1"/>
</dbReference>
<dbReference type="InterPro" id="IPR041664">
    <property type="entry name" value="AAA_16"/>
</dbReference>
<dbReference type="GO" id="GO:0016887">
    <property type="term" value="F:ATP hydrolysis activity"/>
    <property type="evidence" value="ECO:0007669"/>
    <property type="project" value="InterPro"/>
</dbReference>
<dbReference type="InterPro" id="IPR059106">
    <property type="entry name" value="WHD_MalT"/>
</dbReference>
<dbReference type="EMBL" id="CP029487">
    <property type="protein sequence ID" value="QCT72554.1"/>
    <property type="molecule type" value="Genomic_DNA"/>
</dbReference>
<protein>
    <recommendedName>
        <fullName evidence="4">HTH luxR-type domain-containing protein</fullName>
    </recommendedName>
</protein>
<evidence type="ECO:0000313" key="6">
    <source>
        <dbReference type="Proteomes" id="UP000218387"/>
    </source>
</evidence>
<dbReference type="InterPro" id="IPR016032">
    <property type="entry name" value="Sig_transdc_resp-reg_C-effctor"/>
</dbReference>
<dbReference type="GO" id="GO:0006355">
    <property type="term" value="P:regulation of DNA-templated transcription"/>
    <property type="evidence" value="ECO:0007669"/>
    <property type="project" value="InterPro"/>
</dbReference>
<dbReference type="SMART" id="SM00382">
    <property type="entry name" value="AAA"/>
    <property type="match status" value="1"/>
</dbReference>
<dbReference type="Gene3D" id="3.40.50.300">
    <property type="entry name" value="P-loop containing nucleotide triphosphate hydrolases"/>
    <property type="match status" value="1"/>
</dbReference>
<evidence type="ECO:0000256" key="1">
    <source>
        <dbReference type="ARBA" id="ARBA00023015"/>
    </source>
</evidence>
<dbReference type="Gene3D" id="1.10.10.10">
    <property type="entry name" value="Winged helix-like DNA-binding domain superfamily/Winged helix DNA-binding domain"/>
    <property type="match status" value="1"/>
</dbReference>
<dbReference type="InterPro" id="IPR000792">
    <property type="entry name" value="Tscrpt_reg_LuxR_C"/>
</dbReference>
<dbReference type="PRINTS" id="PR00038">
    <property type="entry name" value="HTHLUXR"/>
</dbReference>
<gene>
    <name evidence="5" type="ORF">CPZ25_014865</name>
</gene>
<evidence type="ECO:0000256" key="3">
    <source>
        <dbReference type="ARBA" id="ARBA00023163"/>
    </source>
</evidence>
<dbReference type="InterPro" id="IPR027417">
    <property type="entry name" value="P-loop_NTPase"/>
</dbReference>
<sequence>MVMLENAFKPKMLERQKLQKLLLRSRQKPLVYLYGLMGSGKTTSVEMYLKKSGGPPAVWFTCPDEVMDEQWAWGRFVQTLGQRLPELASALSEAGIPQSSSDVGRIMDILTQQLSQDILLVIDDFHLVQNLHLKRLAAIIAKEQPQNLRLILISRNPPEPVFYELEIKGRCTIIGQESLNFTAGEIQIFYRQNGFPLEGEAVRKLNAYCGGWTATVYLSLLQYAETHRLDAIDKAEKFVWTAICEKMGQAEQKILVQLSQLNTFTLEQASFVTGAPEAAAVVQQMLRKNCFIHYHTQSRTYQLHTILKNVVNQQNLLSQAEIQELNRQNGVWYQRQEKPLEAINAYRRAGNDDAILEIMEQKGATELLDQAPSLIIESFKAIPPWKRLSHPRAYLSFLCSYLVVVDAERALELLEEAKAVYRKNPNLPNKKRILGEIALIESYAVFNDLEEMSIRHRQAYEAFEGGESQIQWSQMDFTFGCPSILYLYHSRFGGLRQILDRLKKDGWYYTHVSGGCGAGHEYILEAEYAMGLGQWSKAQNAIEKAQIKAKEKKQKSILISALFQQMRLELYLGDEKKIRSCRKKMEEAAANSDIPSQRQSAEIALGFVSAVMGRSDEIPVWLKKGDTEYYTAPPQGKGIIAIVHGMAEILENNPIKLEIHAELLLEHSRRNHFIIGEIYARLFKAIAVEQQGGDGAPILKSLLSDMRPDGYYSPLIELSPHVLAMLCRLKPEDAEPVLEDCRHFNDLYENYHGICAAGLTVREKEILTLLCRGYARKQIGTELKIGLPTVKTHIRNIYNKLQVSKKADAIKKAEKLSLI</sequence>
<dbReference type="InterPro" id="IPR036388">
    <property type="entry name" value="WH-like_DNA-bd_sf"/>
</dbReference>
<dbReference type="RefSeq" id="WP_096919120.1">
    <property type="nucleotide sequence ID" value="NZ_CP029487.1"/>
</dbReference>
<dbReference type="SUPFAM" id="SSF46894">
    <property type="entry name" value="C-terminal effector domain of the bipartite response regulators"/>
    <property type="match status" value="1"/>
</dbReference>
<evidence type="ECO:0000313" key="5">
    <source>
        <dbReference type="EMBL" id="QCT72554.1"/>
    </source>
</evidence>
<dbReference type="AlphaFoldDB" id="A0A4P9CAG6"/>
<keyword evidence="6" id="KW-1185">Reference proteome</keyword>
<keyword evidence="2" id="KW-0238">DNA-binding</keyword>
<feature type="domain" description="HTH luxR-type" evidence="4">
    <location>
        <begin position="752"/>
        <end position="817"/>
    </location>
</feature>
<dbReference type="Pfam" id="PF25873">
    <property type="entry name" value="WHD_MalT"/>
    <property type="match status" value="1"/>
</dbReference>
<dbReference type="CDD" id="cd06170">
    <property type="entry name" value="LuxR_C_like"/>
    <property type="match status" value="1"/>
</dbReference>
<reference evidence="5 6" key="1">
    <citation type="submission" date="2018-05" db="EMBL/GenBank/DDBJ databases">
        <title>Genome comparison of Eubacterium sp.</title>
        <authorList>
            <person name="Feng Y."/>
            <person name="Sanchez-Andrea I."/>
            <person name="Stams A.J.M."/>
            <person name="De Vos W.M."/>
        </authorList>
    </citation>
    <scope>NUCLEOTIDE SEQUENCE [LARGE SCALE GENOMIC DNA]</scope>
    <source>
        <strain evidence="5 6">YI</strain>
    </source>
</reference>
<dbReference type="SMART" id="SM00421">
    <property type="entry name" value="HTH_LUXR"/>
    <property type="match status" value="1"/>
</dbReference>
<dbReference type="SUPFAM" id="SSF52540">
    <property type="entry name" value="P-loop containing nucleoside triphosphate hydrolases"/>
    <property type="match status" value="1"/>
</dbReference>
<dbReference type="GO" id="GO:0003677">
    <property type="term" value="F:DNA binding"/>
    <property type="evidence" value="ECO:0007669"/>
    <property type="project" value="UniProtKB-KW"/>
</dbReference>
<dbReference type="PROSITE" id="PS50043">
    <property type="entry name" value="HTH_LUXR_2"/>
    <property type="match status" value="1"/>
</dbReference>
<name>A0A4P9CAG6_EUBML</name>